<accession>F0QUK0</accession>
<evidence type="ECO:0000256" key="1">
    <source>
        <dbReference type="SAM" id="Phobius"/>
    </source>
</evidence>
<gene>
    <name evidence="2" type="ordered locus">VMUT_1706</name>
</gene>
<name>F0QUK0_VULM7</name>
<evidence type="ECO:0000313" key="2">
    <source>
        <dbReference type="EMBL" id="ADY01909.1"/>
    </source>
</evidence>
<keyword evidence="1" id="KW-1133">Transmembrane helix</keyword>
<dbReference type="STRING" id="985053.VMUT_1706"/>
<dbReference type="HOGENOM" id="CLU_227455_0_0_2"/>
<reference evidence="2 3" key="1">
    <citation type="journal article" date="2011" name="J. Bacteriol.">
        <title>Complete genome sequence of 'Vulcanisaeta moutnovskia' strain 768-28, a novel member of the hyperthermophilic crenarchaeal genus vulcanisaeta.</title>
        <authorList>
            <person name="Gumerov V.M."/>
            <person name="Mardanov A.V."/>
            <person name="Beletsky A.V."/>
            <person name="Prokofeva M.I."/>
            <person name="Bonch-Osmolovskaya E.A."/>
            <person name="Ravin N.V."/>
            <person name="Skryabin K.G."/>
        </authorList>
    </citation>
    <scope>NUCLEOTIDE SEQUENCE [LARGE SCALE GENOMIC DNA]</scope>
    <source>
        <strain evidence="2 3">768-28</strain>
    </source>
</reference>
<keyword evidence="1" id="KW-0472">Membrane</keyword>
<sequence>MSKPKTNWELPKLIIPVVTLLVIIGIVAGLGHPALAQQYGPTSVPIPPVTYTYTMYWNLTDARLTMTYPLSTSYCQSCYTLINRTVPWYFTAGKSFTIYIANASDVYYWNSQSQSFVLYSPIEMTATATANSTGGVTWTVSTTLTGGVTPSQVYANWTVVVVLNNYGGANWMVFNVTTVNASLNSLMTNLTSVSPSTYLSTPTGPYYLFRPVYGAETTNSSLYVVLPDLYFFFLYVGTATSTTSISPLPSTSQLEASVTLGTGVTVFGPTTYNSTVSGASTNIYGYSYTGFGPIYYVTNEFSGLNSADHNYPSVTAQPITITVNYVYPSGQAVTLFNYTTATENNATTPESFNAAVAYTWNYTHTGASGMVSLTALCNATGVDPALLVGIPVVSFYIGSVYDLKGNLIIGSAKNIPNPILAEKLYVKWLLSTTPTATVVSENYLRYYESTPALVPVGYFSGTGPGAPSFASTGFPTPQLYIFYENLPVFTAAISSVSSGVSMVNITNVFVSLMPVFINITQYQPGVPASSQLPLSPNIVPYLTVYYLYSTTPTISQTPPTSAVQGMLYYEEQVWTNETTYGTYYPATIAQFPPFEQSSVSGVLVTPEVNWFPAPPLSGTVSATANGPTSVTITPPTSQQVYYYTFWLQYNGMTVGFGTYALGYEPGTIYNEQYMVSTPEMPVFDVYPLSESNTTLLSFYDNATELAVMTPTGVLPSGTIQFANVTVERAFIAATYTVYNVQFLNLCNETITSGTVYISELTPSGMSVTLPPVQLSSSAYIMKITAPMALEISSVSGAPYIEAMSPVFNFTLNYYGYVMPSVNYTSRQPEYNYMLTPGIVNVVYFPLIDINIQVLSETTPQYPLQGFVVNLYSAVTGQKMWEAITNSSGYVYIMNVPINASYITPVSYVMLKVRTISPATDSVYPYASVSQQYGQTYQAYASALGIPSGYYAYTLGTRGPFDENLTIYYEQFSVPVTTVCGQVFPITVPVENLHIIVTDLQGNVLSSQPVYPCATPSYCPSFYYNVTLVLDDQYSPYYLASQWLVFPTYWLNLTDFRVVGQTWMQPQYEALESTFQSLLAADQAAYQSGTIGLQQFAEWYVGNYSYYTLAALLANYSTPSPFAIFTFPSIVPHEGTIFMRLFMPGQAFQMKVYYLGQEVFNQIVPVPSPNEDVIITPTGQVEYTTSNVTVYIAGQAVTVPPNGTIIIESSVYPVTFNITSKSGIYPVGNTYLGLTFTDVLYREYVMPPYSALSTNIAQNYINNTAYPFNVTSFGILTPSQLELLTMGTYSIIESYQTSTVNYNPSAVASEELIDNAYSMAGYVLPNLMGFFVNASSPTTGLTPLYMTSIYPNVFSTTTPSAVAFNLTMGIPIYAHVGTSITATATPNDTFLYAPSAAYSEYRLLVNESLMEPVTPLPAVIDGSSTTLSASPLTGLYPMTYAVEVSQTASSQVNFTYYTVPNLASYRLWEAYVNATGMSSVTNATVGIYAANATGWYYVYSVNVTSTFQQAMVRTVPLYIYLSYSKITSVVQSPTEVAVILYVSGSGTYYLLPPAYYGDHTQVEYPVISSGFGGVVHYYTENLYTVATGSMAGTTQTITFTYPTVNSTWYPYFGSPLTVVIPVGSNGEAVFDVPWWAPTTGAYGTRIARFWIMGTTSTTNVGYGSITPVITPSQYVAGTVSPLPEYAVSSYVLLNYITPSGGATTVYTGEIPPGTVTSSGSLYMTAIGAGTGGTSTPMLMFDTLFPEDLWNVTMSAIQAVSGVYNLRTTALESVEIYNNATFPIFVTGFMFSTPTKTYSLSAPTTEVGPGAIVDVPAQYIYGSSYEFTSTWCDLGNYTPYIPDLSATFYYTPPNATFYLANGTALPFTVYPNGTVAINGVTYSISQLEAPLQSPSINFTTLYAGSELDNSNTTVAIPQYGESARSSVYYESYYNYSSSIVGAQSYVYDDMPYPVNGKWDIAGYVGVPPSLLNLLPSASSDTEAKLVFTYPTIPLMSIEDWDGRPLPNQMIVEYGTGTSPVLCAGTAPIAIDFSGVNGQLLQPMPVGSRTVVYWYDSCLLYTITSGAYPYINIYDTSISTDVSTLGNAATTATVETHVVPATVYLKSATGTGIPGALVVVFDQPTMGNEFLGFNVTGTDGSITPVDYRIYPPATSQLPPTNYYVVVYYAANGTPLTWQQIHQAISSGTPLELVPVFENTFSIQRTVTATEAIESFTLSNILTTANIVVVLSSFGPAPGVTLSYSVSEPECPVTITAVSPASTIVGYTYTVSPLVPSPSTCTTTTAVSGTGTTNAQGQLTTATFVTPISPFAAQVTVSVQSWKGIPLGYTYTYYVTSSNASSPIQVSVPAVELTVTPVSASGAPLMSEATVNVTCQTPSGTVPVASGVGSQTVVVPIPSSGSITCTVAGYSYGKSASTTVTLTSSQAGQTITKTLTIPVSGYYIPGVGFVPVSTFILLAVVIIIIIILIVILLIEYSNWRRRRLAGLLGPPK</sequence>
<feature type="transmembrane region" description="Helical" evidence="1">
    <location>
        <begin position="2438"/>
        <end position="2470"/>
    </location>
</feature>
<dbReference type="eggNOG" id="arCOG03265">
    <property type="taxonomic scope" value="Archaea"/>
</dbReference>
<dbReference type="KEGG" id="vmo:VMUT_1706"/>
<dbReference type="RefSeq" id="WP_013605071.1">
    <property type="nucleotide sequence ID" value="NC_015151.1"/>
</dbReference>
<dbReference type="OrthoDB" id="30872at2157"/>
<dbReference type="EMBL" id="CP002529">
    <property type="protein sequence ID" value="ADY01909.1"/>
    <property type="molecule type" value="Genomic_DNA"/>
</dbReference>
<proteinExistence type="predicted"/>
<evidence type="ECO:0000313" key="3">
    <source>
        <dbReference type="Proteomes" id="UP000007485"/>
    </source>
</evidence>
<dbReference type="Proteomes" id="UP000007485">
    <property type="component" value="Chromosome"/>
</dbReference>
<keyword evidence="1" id="KW-0812">Transmembrane</keyword>
<keyword evidence="3" id="KW-1185">Reference proteome</keyword>
<dbReference type="GeneID" id="10289358"/>
<protein>
    <submittedName>
        <fullName evidence="2">Uncharacterized protein</fullName>
    </submittedName>
</protein>
<organism evidence="2 3">
    <name type="scientific">Vulcanisaeta moutnovskia (strain 768-28)</name>
    <dbReference type="NCBI Taxonomy" id="985053"/>
    <lineage>
        <taxon>Archaea</taxon>
        <taxon>Thermoproteota</taxon>
        <taxon>Thermoprotei</taxon>
        <taxon>Thermoproteales</taxon>
        <taxon>Thermoproteaceae</taxon>
        <taxon>Vulcanisaeta</taxon>
    </lineage>
</organism>